<feature type="non-terminal residue" evidence="1">
    <location>
        <position position="1"/>
    </location>
</feature>
<dbReference type="EMBL" id="LGRX02033896">
    <property type="protein sequence ID" value="KAK3239509.1"/>
    <property type="molecule type" value="Genomic_DNA"/>
</dbReference>
<keyword evidence="2" id="KW-1185">Reference proteome</keyword>
<gene>
    <name evidence="1" type="ORF">CYMTET_50568</name>
</gene>
<reference evidence="1 2" key="1">
    <citation type="journal article" date="2015" name="Genome Biol. Evol.">
        <title>Comparative Genomics of a Bacterivorous Green Alga Reveals Evolutionary Causalities and Consequences of Phago-Mixotrophic Mode of Nutrition.</title>
        <authorList>
            <person name="Burns J.A."/>
            <person name="Paasch A."/>
            <person name="Narechania A."/>
            <person name="Kim E."/>
        </authorList>
    </citation>
    <scope>NUCLEOTIDE SEQUENCE [LARGE SCALE GENOMIC DNA]</scope>
    <source>
        <strain evidence="1 2">PLY_AMNH</strain>
    </source>
</reference>
<dbReference type="AlphaFoldDB" id="A0AAE0BPI9"/>
<organism evidence="1 2">
    <name type="scientific">Cymbomonas tetramitiformis</name>
    <dbReference type="NCBI Taxonomy" id="36881"/>
    <lineage>
        <taxon>Eukaryota</taxon>
        <taxon>Viridiplantae</taxon>
        <taxon>Chlorophyta</taxon>
        <taxon>Pyramimonadophyceae</taxon>
        <taxon>Pyramimonadales</taxon>
        <taxon>Pyramimonadaceae</taxon>
        <taxon>Cymbomonas</taxon>
    </lineage>
</organism>
<protein>
    <submittedName>
        <fullName evidence="1">Uncharacterized protein</fullName>
    </submittedName>
</protein>
<evidence type="ECO:0000313" key="2">
    <source>
        <dbReference type="Proteomes" id="UP001190700"/>
    </source>
</evidence>
<proteinExistence type="predicted"/>
<comment type="caution">
    <text evidence="1">The sequence shown here is derived from an EMBL/GenBank/DDBJ whole genome shotgun (WGS) entry which is preliminary data.</text>
</comment>
<accession>A0AAE0BPI9</accession>
<evidence type="ECO:0000313" key="1">
    <source>
        <dbReference type="EMBL" id="KAK3239509.1"/>
    </source>
</evidence>
<dbReference type="Proteomes" id="UP001190700">
    <property type="component" value="Unassembled WGS sequence"/>
</dbReference>
<name>A0AAE0BPI9_9CHLO</name>
<sequence>AEAVEAEMGISWAASELCRRALACEAEAEALMRSDLGIGATSIEILKGFFLQCSTIRVCLFSTTRLLPPPGVASGSADVLAEMEAVEAELQLRLVDWQMEHPGAADVSIGRGDADAAGGADGWDGSEAGCRGSEVAALARRVLDGPRDQPLRSWSESVLQRCLRLPLQTPPRFFCCAPAAGVEVKVQVQEGQGCAVHTTTNSRGGHAVALSLPQGRAPALANGALRVPAVLSGQAVGLRNAKGRPAVAVLLQTAACALSDERAEDGSRAGDVTGDFESGFESAAEATRGGEPRCSQRAVLKADGSFRVLSAFQLPVGLTTAPYRLMVTASLVDSSGFEWPVPRPVGHDLVLSVHVQ</sequence>